<dbReference type="InterPro" id="IPR015196">
    <property type="entry name" value="PngaseF_N"/>
</dbReference>
<keyword evidence="2" id="KW-0732">Signal</keyword>
<feature type="domain" description="Peptide-N-glycosidase F N-terminal" evidence="3">
    <location>
        <begin position="321"/>
        <end position="456"/>
    </location>
</feature>
<dbReference type="Gene3D" id="3.50.30.30">
    <property type="match status" value="1"/>
</dbReference>
<gene>
    <name evidence="4" type="ORF">TeGR_g4628</name>
</gene>
<dbReference type="Pfam" id="PF09113">
    <property type="entry name" value="N-glycanase_C"/>
    <property type="match status" value="1"/>
</dbReference>
<dbReference type="InterPro" id="IPR014784">
    <property type="entry name" value="Cu2_ascorb_mOase-like_C"/>
</dbReference>
<dbReference type="PANTHER" id="PTHR39319:SF1">
    <property type="entry name" value="SI:DKEY-256H2.1"/>
    <property type="match status" value="1"/>
</dbReference>
<evidence type="ECO:0000256" key="1">
    <source>
        <dbReference type="ARBA" id="ARBA00023157"/>
    </source>
</evidence>
<dbReference type="InterPro" id="IPR053251">
    <property type="entry name" value="N-glycanase"/>
</dbReference>
<feature type="signal peptide" evidence="2">
    <location>
        <begin position="1"/>
        <end position="16"/>
    </location>
</feature>
<evidence type="ECO:0000313" key="5">
    <source>
        <dbReference type="Proteomes" id="UP001165060"/>
    </source>
</evidence>
<dbReference type="Proteomes" id="UP001165060">
    <property type="component" value="Unassembled WGS sequence"/>
</dbReference>
<comment type="caution">
    <text evidence="4">The sequence shown here is derived from an EMBL/GenBank/DDBJ whole genome shotgun (WGS) entry which is preliminary data.</text>
</comment>
<sequence>MLCMMLLASLALPALSSLPPATYTSSPYSSGSLPPPFTVTASDGTILTESSLSSFPLVFMNYNSTDPFSIQMFSDASVASFFSAANFPLQTTFLFSATNPSDLSSISAKLTAANTIGAKLLFAADLSTLSSSVLSSWTSPILTVAPFEGESFPRLDCYYGSCGWPSETQTSPLIDGKVGCDEAEYPEPPDSSTYVVVEPLDACTPTAAAQAAAAAGFSGVIVVQAPDAPLEIISSADDIDALDIVATMVPSETKEALLAAPNATLGYDVVPGFFGSLSAGGRLYEVGWEKLPVLSMLMWHAQWLEFKAQLDSSLAASDSISVPVFSADLMQEAASATLQLPVSESELRARGMGKMEVEFALTCGGPLDSDCSTWDHVVTLTADCSGGALGDEPGGAENELARWITSFRRGVGHFLTDATPLFKSVFAGADQDKPPTCTFKIQTEGEPWLATVNLRFTEGDGLPLQTLPVVYSNTAVKFDSDAYNENRTFAFAAPAGGGRAVLSALVTGHGGCEFLPSAHFWRFGNGAALFSTTDAAGGSFMNAGSPFGCADRTHEGAVPNEHGTWYYGRNGWCDGLDVARVSFEVGRSLAWGATNELAYHARSYDVGGGGESKGGCGGYILMSASLAFY</sequence>
<organism evidence="4 5">
    <name type="scientific">Tetraparma gracilis</name>
    <dbReference type="NCBI Taxonomy" id="2962635"/>
    <lineage>
        <taxon>Eukaryota</taxon>
        <taxon>Sar</taxon>
        <taxon>Stramenopiles</taxon>
        <taxon>Ochrophyta</taxon>
        <taxon>Bolidophyceae</taxon>
        <taxon>Parmales</taxon>
        <taxon>Triparmaceae</taxon>
        <taxon>Tetraparma</taxon>
    </lineage>
</organism>
<dbReference type="Gene3D" id="2.60.120.230">
    <property type="match status" value="1"/>
</dbReference>
<name>A0ABQ6MFV8_9STRA</name>
<dbReference type="InterPro" id="IPR015197">
    <property type="entry name" value="PngaseF_C"/>
</dbReference>
<dbReference type="SUPFAM" id="SSF49742">
    <property type="entry name" value="PHM/PNGase F"/>
    <property type="match status" value="1"/>
</dbReference>
<keyword evidence="1" id="KW-1015">Disulfide bond</keyword>
<dbReference type="InterPro" id="IPR008977">
    <property type="entry name" value="PHM/PNGase_F_dom_sf"/>
</dbReference>
<evidence type="ECO:0000256" key="2">
    <source>
        <dbReference type="SAM" id="SignalP"/>
    </source>
</evidence>
<accession>A0ABQ6MFV8</accession>
<proteinExistence type="predicted"/>
<feature type="chain" id="PRO_5046893051" description="Peptide-N-glycosidase F N-terminal domain-containing protein" evidence="2">
    <location>
        <begin position="17"/>
        <end position="629"/>
    </location>
</feature>
<dbReference type="EMBL" id="BRYB01001415">
    <property type="protein sequence ID" value="GMI25304.1"/>
    <property type="molecule type" value="Genomic_DNA"/>
</dbReference>
<keyword evidence="5" id="KW-1185">Reference proteome</keyword>
<reference evidence="4 5" key="1">
    <citation type="journal article" date="2023" name="Commun. Biol.">
        <title>Genome analysis of Parmales, the sister group of diatoms, reveals the evolutionary specialization of diatoms from phago-mixotrophs to photoautotrophs.</title>
        <authorList>
            <person name="Ban H."/>
            <person name="Sato S."/>
            <person name="Yoshikawa S."/>
            <person name="Yamada K."/>
            <person name="Nakamura Y."/>
            <person name="Ichinomiya M."/>
            <person name="Sato N."/>
            <person name="Blanc-Mathieu R."/>
            <person name="Endo H."/>
            <person name="Kuwata A."/>
            <person name="Ogata H."/>
        </authorList>
    </citation>
    <scope>NUCLEOTIDE SEQUENCE [LARGE SCALE GENOMIC DNA]</scope>
</reference>
<protein>
    <recommendedName>
        <fullName evidence="3">Peptide-N-glycosidase F N-terminal domain-containing protein</fullName>
    </recommendedName>
</protein>
<evidence type="ECO:0000259" key="3">
    <source>
        <dbReference type="SMART" id="SM01290"/>
    </source>
</evidence>
<dbReference type="SMART" id="SM01290">
    <property type="entry name" value="N-glycanase_N"/>
    <property type="match status" value="1"/>
</dbReference>
<dbReference type="PANTHER" id="PTHR39319">
    <property type="entry name" value="SI:DKEY-256H2.1"/>
    <property type="match status" value="1"/>
</dbReference>
<evidence type="ECO:0000313" key="4">
    <source>
        <dbReference type="EMBL" id="GMI25304.1"/>
    </source>
</evidence>